<evidence type="ECO:0000313" key="2">
    <source>
        <dbReference type="EMBL" id="GBP84678.1"/>
    </source>
</evidence>
<dbReference type="Proteomes" id="UP000299102">
    <property type="component" value="Unassembled WGS sequence"/>
</dbReference>
<organism evidence="2 3">
    <name type="scientific">Eumeta variegata</name>
    <name type="common">Bagworm moth</name>
    <name type="synonym">Eumeta japonica</name>
    <dbReference type="NCBI Taxonomy" id="151549"/>
    <lineage>
        <taxon>Eukaryota</taxon>
        <taxon>Metazoa</taxon>
        <taxon>Ecdysozoa</taxon>
        <taxon>Arthropoda</taxon>
        <taxon>Hexapoda</taxon>
        <taxon>Insecta</taxon>
        <taxon>Pterygota</taxon>
        <taxon>Neoptera</taxon>
        <taxon>Endopterygota</taxon>
        <taxon>Lepidoptera</taxon>
        <taxon>Glossata</taxon>
        <taxon>Ditrysia</taxon>
        <taxon>Tineoidea</taxon>
        <taxon>Psychidae</taxon>
        <taxon>Oiketicinae</taxon>
        <taxon>Eumeta</taxon>
    </lineage>
</organism>
<proteinExistence type="predicted"/>
<gene>
    <name evidence="2" type="ORF">EVAR_60277_1</name>
</gene>
<reference evidence="2 3" key="1">
    <citation type="journal article" date="2019" name="Commun. Biol.">
        <title>The bagworm genome reveals a unique fibroin gene that provides high tensile strength.</title>
        <authorList>
            <person name="Kono N."/>
            <person name="Nakamura H."/>
            <person name="Ohtoshi R."/>
            <person name="Tomita M."/>
            <person name="Numata K."/>
            <person name="Arakawa K."/>
        </authorList>
    </citation>
    <scope>NUCLEOTIDE SEQUENCE [LARGE SCALE GENOMIC DNA]</scope>
</reference>
<dbReference type="AlphaFoldDB" id="A0A4C1Z9Z8"/>
<dbReference type="EMBL" id="BGZK01001693">
    <property type="protein sequence ID" value="GBP84678.1"/>
    <property type="molecule type" value="Genomic_DNA"/>
</dbReference>
<feature type="region of interest" description="Disordered" evidence="1">
    <location>
        <begin position="30"/>
        <end position="70"/>
    </location>
</feature>
<feature type="compositionally biased region" description="Basic and acidic residues" evidence="1">
    <location>
        <begin position="49"/>
        <end position="70"/>
    </location>
</feature>
<accession>A0A4C1Z9Z8</accession>
<protein>
    <submittedName>
        <fullName evidence="2">Uncharacterized protein</fullName>
    </submittedName>
</protein>
<evidence type="ECO:0000256" key="1">
    <source>
        <dbReference type="SAM" id="MobiDB-lite"/>
    </source>
</evidence>
<name>A0A4C1Z9Z8_EUMVA</name>
<keyword evidence="3" id="KW-1185">Reference proteome</keyword>
<evidence type="ECO:0000313" key="3">
    <source>
        <dbReference type="Proteomes" id="UP000299102"/>
    </source>
</evidence>
<comment type="caution">
    <text evidence="2">The sequence shown here is derived from an EMBL/GenBank/DDBJ whole genome shotgun (WGS) entry which is preliminary data.</text>
</comment>
<sequence length="225" mass="25887">MCQLSSTTRNHTLSDYKRTLATATVSFRSVSENSGGPLALPPPSARSPFPRDRGQSHRDSSLPRHARPAREYLFKQPVPREIQNAGNEPVQKKYRLLRPLSEQLPSNRIGAEIVIACILCRLYSAVGVREALNRQLAFDNFEISTALNSFEIRQTAIEEHIKQLLSATRPWCNMVVAIQRENGIGPDRYRYHSYMTEYFEQKPCEVVSIRTRIHFNEDLWLEQFI</sequence>